<accession>A0A0A9AV77</accession>
<reference evidence="1" key="2">
    <citation type="journal article" date="2015" name="Data Brief">
        <title>Shoot transcriptome of the giant reed, Arundo donax.</title>
        <authorList>
            <person name="Barrero R.A."/>
            <person name="Guerrero F.D."/>
            <person name="Moolhuijzen P."/>
            <person name="Goolsby J.A."/>
            <person name="Tidwell J."/>
            <person name="Bellgard S.E."/>
            <person name="Bellgard M.I."/>
        </authorList>
    </citation>
    <scope>NUCLEOTIDE SEQUENCE</scope>
    <source>
        <tissue evidence="1">Shoot tissue taken approximately 20 cm above the soil surface</tissue>
    </source>
</reference>
<sequence>MCAYVMQLKQREMELLD</sequence>
<proteinExistence type="predicted"/>
<evidence type="ECO:0000313" key="1">
    <source>
        <dbReference type="EMBL" id="JAD53783.1"/>
    </source>
</evidence>
<dbReference type="EMBL" id="GBRH01244112">
    <property type="protein sequence ID" value="JAD53783.1"/>
    <property type="molecule type" value="Transcribed_RNA"/>
</dbReference>
<reference evidence="1" key="1">
    <citation type="submission" date="2014-09" db="EMBL/GenBank/DDBJ databases">
        <authorList>
            <person name="Magalhaes I.L.F."/>
            <person name="Oliveira U."/>
            <person name="Santos F.R."/>
            <person name="Vidigal T.H.D.A."/>
            <person name="Brescovit A.D."/>
            <person name="Santos A.J."/>
        </authorList>
    </citation>
    <scope>NUCLEOTIDE SEQUENCE</scope>
    <source>
        <tissue evidence="1">Shoot tissue taken approximately 20 cm above the soil surface</tissue>
    </source>
</reference>
<organism evidence="1">
    <name type="scientific">Arundo donax</name>
    <name type="common">Giant reed</name>
    <name type="synonym">Donax arundinaceus</name>
    <dbReference type="NCBI Taxonomy" id="35708"/>
    <lineage>
        <taxon>Eukaryota</taxon>
        <taxon>Viridiplantae</taxon>
        <taxon>Streptophyta</taxon>
        <taxon>Embryophyta</taxon>
        <taxon>Tracheophyta</taxon>
        <taxon>Spermatophyta</taxon>
        <taxon>Magnoliopsida</taxon>
        <taxon>Liliopsida</taxon>
        <taxon>Poales</taxon>
        <taxon>Poaceae</taxon>
        <taxon>PACMAD clade</taxon>
        <taxon>Arundinoideae</taxon>
        <taxon>Arundineae</taxon>
        <taxon>Arundo</taxon>
    </lineage>
</organism>
<name>A0A0A9AV77_ARUDO</name>
<dbReference type="AlphaFoldDB" id="A0A0A9AV77"/>
<protein>
    <submittedName>
        <fullName evidence="1">Uncharacterized protein</fullName>
    </submittedName>
</protein>